<feature type="compositionally biased region" description="Basic and acidic residues" evidence="1">
    <location>
        <begin position="288"/>
        <end position="298"/>
    </location>
</feature>
<feature type="compositionally biased region" description="Basic and acidic residues" evidence="1">
    <location>
        <begin position="689"/>
        <end position="698"/>
    </location>
</feature>
<feature type="compositionally biased region" description="Basic and acidic residues" evidence="1">
    <location>
        <begin position="1437"/>
        <end position="1447"/>
    </location>
</feature>
<feature type="region of interest" description="Disordered" evidence="1">
    <location>
        <begin position="373"/>
        <end position="450"/>
    </location>
</feature>
<evidence type="ECO:0000313" key="2">
    <source>
        <dbReference type="EMBL" id="ODH44874.1"/>
    </source>
</evidence>
<feature type="compositionally biased region" description="Polar residues" evidence="1">
    <location>
        <begin position="1319"/>
        <end position="1333"/>
    </location>
</feature>
<dbReference type="VEuPathDB" id="FungiDB:PABG_02991"/>
<feature type="compositionally biased region" description="Basic and acidic residues" evidence="1">
    <location>
        <begin position="227"/>
        <end position="239"/>
    </location>
</feature>
<feature type="compositionally biased region" description="Basic and acidic residues" evidence="1">
    <location>
        <begin position="252"/>
        <end position="263"/>
    </location>
</feature>
<proteinExistence type="predicted"/>
<feature type="compositionally biased region" description="Basic and acidic residues" evidence="1">
    <location>
        <begin position="761"/>
        <end position="778"/>
    </location>
</feature>
<gene>
    <name evidence="2" type="ORF">ACO22_00639</name>
</gene>
<organism evidence="2 3">
    <name type="scientific">Paracoccidioides brasiliensis</name>
    <dbReference type="NCBI Taxonomy" id="121759"/>
    <lineage>
        <taxon>Eukaryota</taxon>
        <taxon>Fungi</taxon>
        <taxon>Dikarya</taxon>
        <taxon>Ascomycota</taxon>
        <taxon>Pezizomycotina</taxon>
        <taxon>Eurotiomycetes</taxon>
        <taxon>Eurotiomycetidae</taxon>
        <taxon>Onygenales</taxon>
        <taxon>Ajellomycetaceae</taxon>
        <taxon>Paracoccidioides</taxon>
    </lineage>
</organism>
<sequence>MGVNTRKPMLPAPTDSSFLDTTGGSATGTDLATDLSRRTDKTSYSIPDDGSPITISTRRRSQNRDRDESKLSRTSHQSQTSLLIEYFEGGKKGGSLNSRPSVRVKVTPSAARKIRDQNDHIQISESSGGRNPSYTRRISLGTPTPTRTKEITECAADDLSISSIGSLAEDPGTVRRPPFEIEFSRDSELSARYIQPTSDISSMPPDSMLEGLTTIPQARRQRSHSVSGDEVHEHPRSSEMLKTPSRRRSRSLSRERIAHKAAEKLTAVPRDVTRTKGRHKEKNRSRSVSKEISETDRKFSHRRSGKHRDKDLASAESSILSNSARSPQFKSGDQYSFRSGTSKSSINNPRLLETVEDAIRRLILPELKELKKDQKVRANRNQFDYDTNASLGSGSIVSRDELGRRLSKHASAPDVTKPRVVVSSDSKETPVVISEGYSGRSKECRWEKPRESQYVKSYTRGLSEDSYVSDETIQRKKSKGLRDAEAAAIVGTALTTAALKHHDSKSSLDKRERRKKRNKSRSRSGSVNETELMFQKHGVPPMPLRSEIDSELTRESILSQQTTGTETPACSELARRTPHEIESPVPQTPTRTLRGMVTGSKSNGILSAKTFSPHSQSKSTEVDEDLTPTKEETRLTDYAFIKPFQGPPDEYTARALSPIQSVASYRERDSDSGKETGQRADRSGSVSRDIPEPGHRLSIDSLSSAPSTNLARSTRPADYEEKREAFLAQKDESGVNIGYEGTPRTSKYEPWTKSQLDESDEYRHSLGQDSLDDSRDDSFVDDPFTPGQQVAQGAAANVQYVHTPVMVESAVASLHDPSVVDIHSTKSGRNSAVGSPSQHRSVSPGSINGAQRGLIEVGPGSPLKQRQNVSSPEEKSFQKRMGATSPPQSVGDSSEDRPHMGITGLPGAGSPIPEIGHIPDSESEINTNPSIIQGPIGGIPKEDRDHWPYDATPPRSKGNEIHEPHRILGDTTSPIQGTGLVSSYSNTNFNEPFYGADHGNGYPDSKAKHGQKRDVYPDHLLTPPGIKDEGYISGANPRSPSLATPEPRGKVFEEFNNGMPGLTNLDHDDPLADTHKRYLSGYSHGMPSPLYDSSTGHGIDRIQSKDIVALMDHLTVRDAQRNARDTEILVTLVRSAAEMRNSFEDMKKFIAQQDEMLMDTNEKQHDRTQKIVGGPRPQPLGTPRTPQRTATDEEEDMRSKRKNVFKRALKGLSLKSSNDLTRVEDMLVHLLLEVEALRAAQEGRAPGTGPVSSSENIREPGQDGYEPEGQAGTSSTGGDQSGFSNSPRLTGDMKAASTRRGSEHRISPVLEGDEDLEPLTSQEQDLLNQQNAVEAQLTGRHRRGGSVPLGTPPRVHLASGALSTDTTPKMSDGKSRKHKSSSSSFFPKISRWSKTTASSMGENIRNSIQTSRKDRQSSELSRSGSDLGHDGYNTGEYYDHHGDDRLRSNTSLEQRQENRPPSPLVPSQLSEHPKYRAHRDSLNLQHPQPRQGPTGRYQSQLESQAQTFVPPIAQNSEAWASTQSLGRMTPNPNVPGSDGGYSDLSTTSAKRNAPPRPPKIRDDGPLIPQRPPKVSGDGQLTYAERMASRGSHPSNYDGTNESPIRSSPKNKTPQRKPTGPRPITSSGSGSGYPKRPQYRGSPQQVDDDNP</sequence>
<feature type="region of interest" description="Disordered" evidence="1">
    <location>
        <begin position="1"/>
        <end position="148"/>
    </location>
</feature>
<feature type="compositionally biased region" description="Polar residues" evidence="1">
    <location>
        <begin position="120"/>
        <end position="146"/>
    </location>
</feature>
<feature type="compositionally biased region" description="Polar residues" evidence="1">
    <location>
        <begin position="1394"/>
        <end position="1410"/>
    </location>
</feature>
<dbReference type="PANTHER" id="PTHR42105">
    <property type="entry name" value="DIM2-ASSOCIATED PROTEIN 1"/>
    <property type="match status" value="1"/>
</dbReference>
<feature type="compositionally biased region" description="Polar residues" evidence="1">
    <location>
        <begin position="556"/>
        <end position="568"/>
    </location>
</feature>
<dbReference type="PANTHER" id="PTHR42105:SF1">
    <property type="entry name" value="TRANSALDOLASE"/>
    <property type="match status" value="1"/>
</dbReference>
<feature type="region of interest" description="Disordered" evidence="1">
    <location>
        <begin position="1162"/>
        <end position="1200"/>
    </location>
</feature>
<feature type="compositionally biased region" description="Polar residues" evidence="1">
    <location>
        <begin position="700"/>
        <end position="712"/>
    </location>
</feature>
<feature type="region of interest" description="Disordered" evidence="1">
    <location>
        <begin position="1005"/>
        <end position="1046"/>
    </location>
</feature>
<feature type="compositionally biased region" description="Basic residues" evidence="1">
    <location>
        <begin position="275"/>
        <end position="287"/>
    </location>
</feature>
<protein>
    <submittedName>
        <fullName evidence="2">Uncharacterized protein</fullName>
    </submittedName>
</protein>
<feature type="compositionally biased region" description="Low complexity" evidence="1">
    <location>
        <begin position="1381"/>
        <end position="1393"/>
    </location>
</feature>
<dbReference type="EMBL" id="LZYO01000013">
    <property type="protein sequence ID" value="ODH44874.1"/>
    <property type="molecule type" value="Genomic_DNA"/>
</dbReference>
<feature type="compositionally biased region" description="Polar residues" evidence="1">
    <location>
        <begin position="72"/>
        <end position="82"/>
    </location>
</feature>
<dbReference type="Proteomes" id="UP000242814">
    <property type="component" value="Unassembled WGS sequence"/>
</dbReference>
<evidence type="ECO:0000313" key="3">
    <source>
        <dbReference type="Proteomes" id="UP000242814"/>
    </source>
</evidence>
<feature type="compositionally biased region" description="Polar residues" evidence="1">
    <location>
        <begin position="14"/>
        <end position="30"/>
    </location>
</feature>
<feature type="compositionally biased region" description="Basic and acidic residues" evidence="1">
    <location>
        <begin position="1471"/>
        <end position="1481"/>
    </location>
</feature>
<feature type="region of interest" description="Disordered" evidence="1">
    <location>
        <begin position="821"/>
        <end position="975"/>
    </location>
</feature>
<feature type="compositionally biased region" description="Basic residues" evidence="1">
    <location>
        <begin position="512"/>
        <end position="522"/>
    </location>
</feature>
<feature type="compositionally biased region" description="Basic and acidic residues" evidence="1">
    <location>
        <begin position="665"/>
        <end position="682"/>
    </location>
</feature>
<feature type="compositionally biased region" description="Polar residues" evidence="1">
    <location>
        <begin position="379"/>
        <end position="396"/>
    </location>
</feature>
<feature type="region of interest" description="Disordered" evidence="1">
    <location>
        <begin position="1524"/>
        <end position="1650"/>
    </location>
</feature>
<feature type="compositionally biased region" description="Polar residues" evidence="1">
    <location>
        <begin position="1271"/>
        <end position="1288"/>
    </location>
</feature>
<accession>A0A1D2JP71</accession>
<feature type="compositionally biased region" description="Basic and acidic residues" evidence="1">
    <location>
        <begin position="715"/>
        <end position="733"/>
    </location>
</feature>
<feature type="region of interest" description="Disordered" evidence="1">
    <location>
        <begin position="1241"/>
        <end position="1501"/>
    </location>
</feature>
<comment type="caution">
    <text evidence="2">The sequence shown here is derived from an EMBL/GenBank/DDBJ whole genome shotgun (WGS) entry which is preliminary data.</text>
</comment>
<feature type="compositionally biased region" description="Basic and acidic residues" evidence="1">
    <location>
        <begin position="957"/>
        <end position="968"/>
    </location>
</feature>
<feature type="compositionally biased region" description="Polar residues" evidence="1">
    <location>
        <begin position="825"/>
        <end position="849"/>
    </location>
</feature>
<feature type="compositionally biased region" description="Basic and acidic residues" evidence="1">
    <location>
        <begin position="440"/>
        <end position="450"/>
    </location>
</feature>
<feature type="compositionally biased region" description="Basic and acidic residues" evidence="1">
    <location>
        <begin position="500"/>
        <end position="511"/>
    </location>
</feature>
<feature type="compositionally biased region" description="Polar residues" evidence="1">
    <location>
        <begin position="1591"/>
        <end position="1611"/>
    </location>
</feature>
<feature type="compositionally biased region" description="Polar residues" evidence="1">
    <location>
        <begin position="599"/>
        <end position="619"/>
    </location>
</feature>
<feature type="compositionally biased region" description="Basic and acidic residues" evidence="1">
    <location>
        <begin position="62"/>
        <end position="71"/>
    </location>
</feature>
<feature type="region of interest" description="Disordered" evidence="1">
    <location>
        <begin position="197"/>
        <end position="351"/>
    </location>
</feature>
<feature type="compositionally biased region" description="Basic and acidic residues" evidence="1">
    <location>
        <begin position="573"/>
        <end position="582"/>
    </location>
</feature>
<feature type="compositionally biased region" description="Polar residues" evidence="1">
    <location>
        <begin position="315"/>
        <end position="348"/>
    </location>
</feature>
<feature type="region of interest" description="Disordered" evidence="1">
    <location>
        <begin position="499"/>
        <end position="785"/>
    </location>
</feature>
<evidence type="ECO:0000256" key="1">
    <source>
        <dbReference type="SAM" id="MobiDB-lite"/>
    </source>
</evidence>
<reference evidence="2 3" key="1">
    <citation type="submission" date="2016-06" db="EMBL/GenBank/DDBJ databases">
        <authorList>
            <person name="Kjaerup R.B."/>
            <person name="Dalgaard T.S."/>
            <person name="Juul-Madsen H.R."/>
        </authorList>
    </citation>
    <scope>NUCLEOTIDE SEQUENCE [LARGE SCALE GENOMIC DNA]</scope>
    <source>
        <strain evidence="2 3">Pb300</strain>
    </source>
</reference>
<name>A0A1D2JP71_PARBR</name>
<dbReference type="VEuPathDB" id="FungiDB:PADG_01513"/>